<organism evidence="2 3">
    <name type="scientific">Streptomyces albidoflavus</name>
    <dbReference type="NCBI Taxonomy" id="1886"/>
    <lineage>
        <taxon>Bacteria</taxon>
        <taxon>Bacillati</taxon>
        <taxon>Actinomycetota</taxon>
        <taxon>Actinomycetes</taxon>
        <taxon>Kitasatosporales</taxon>
        <taxon>Streptomycetaceae</taxon>
        <taxon>Streptomyces</taxon>
        <taxon>Streptomyces albidoflavus group</taxon>
    </lineage>
</organism>
<sequence>MSANTGSAPAATTAPATSARPKAGTTTSSPRPIPAALSIFSVPMPHMLAADGEREVTENKKVVVPGPKSGDHHSE</sequence>
<proteinExistence type="predicted"/>
<gene>
    <name evidence="2" type="ORF">ScoT_14340</name>
</gene>
<feature type="region of interest" description="Disordered" evidence="1">
    <location>
        <begin position="52"/>
        <end position="75"/>
    </location>
</feature>
<comment type="caution">
    <text evidence="2">The sequence shown here is derived from an EMBL/GenBank/DDBJ whole genome shotgun (WGS) entry which is preliminary data.</text>
</comment>
<evidence type="ECO:0000313" key="2">
    <source>
        <dbReference type="EMBL" id="GHI45260.1"/>
    </source>
</evidence>
<reference evidence="2" key="1">
    <citation type="submission" date="2022-09" db="EMBL/GenBank/DDBJ databases">
        <title>Whole genome shotgun sequence of Streptomyces albidoflavus NBRC 12854.</title>
        <authorList>
            <person name="Komaki H."/>
            <person name="Tamura T."/>
        </authorList>
    </citation>
    <scope>NUCLEOTIDE SEQUENCE</scope>
    <source>
        <strain evidence="2">NBRC 12854</strain>
    </source>
</reference>
<name>A0AA37FAT4_9ACTN</name>
<protein>
    <submittedName>
        <fullName evidence="2">Uncharacterized protein</fullName>
    </submittedName>
</protein>
<evidence type="ECO:0000256" key="1">
    <source>
        <dbReference type="SAM" id="MobiDB-lite"/>
    </source>
</evidence>
<accession>A0AA37FAT4</accession>
<feature type="compositionally biased region" description="Low complexity" evidence="1">
    <location>
        <begin position="1"/>
        <end position="23"/>
    </location>
</feature>
<feature type="region of interest" description="Disordered" evidence="1">
    <location>
        <begin position="1"/>
        <end position="34"/>
    </location>
</feature>
<feature type="compositionally biased region" description="Basic and acidic residues" evidence="1">
    <location>
        <begin position="52"/>
        <end position="61"/>
    </location>
</feature>
<dbReference type="AlphaFoldDB" id="A0AA37FAT4"/>
<evidence type="ECO:0000313" key="3">
    <source>
        <dbReference type="Proteomes" id="UP001051844"/>
    </source>
</evidence>
<dbReference type="EMBL" id="BNDZ01000003">
    <property type="protein sequence ID" value="GHI45260.1"/>
    <property type="molecule type" value="Genomic_DNA"/>
</dbReference>
<dbReference type="Proteomes" id="UP001051844">
    <property type="component" value="Unassembled WGS sequence"/>
</dbReference>